<proteinExistence type="predicted"/>
<feature type="domain" description="Peptidase M12B propeptide" evidence="3">
    <location>
        <begin position="133"/>
        <end position="229"/>
    </location>
</feature>
<sequence length="320" mass="36058">MEKPKDFAVGLELHHYVTCKAPQHLRITLVICHAQLFFSEDKSPFENIPTSVNRVEDPPASTSNAVDLWFMGDAYLYMNDSSIHLSLDVASDVGRVDDVISTAGLIHSIQMVVLYFIFVTSSEFQRDDTAGFEIVHPVLSDISGNTVSHAQLHGNRFKRDSARTDTLYLNITGQGQAFEIHLNENRNLLAPGFKVYHRKRSKDSAEVVETVESSSGGPYHQSTTCHYSGRERSRGGRAALSLCDGLNGIIRIAEEDYIIEPYKQHRVRPSFDPLSGPHKLYRRSTLNTKQTQFCGKAKRRRGKFTLAECLSHIRARDYNV</sequence>
<dbReference type="InterPro" id="IPR002870">
    <property type="entry name" value="Peptidase_M12B_N"/>
</dbReference>
<organism evidence="4 5">
    <name type="scientific">Magallana gigas</name>
    <name type="common">Pacific oyster</name>
    <name type="synonym">Crassostrea gigas</name>
    <dbReference type="NCBI Taxonomy" id="29159"/>
    <lineage>
        <taxon>Eukaryota</taxon>
        <taxon>Metazoa</taxon>
        <taxon>Spiralia</taxon>
        <taxon>Lophotrochozoa</taxon>
        <taxon>Mollusca</taxon>
        <taxon>Bivalvia</taxon>
        <taxon>Autobranchia</taxon>
        <taxon>Pteriomorphia</taxon>
        <taxon>Ostreida</taxon>
        <taxon>Ostreoidea</taxon>
        <taxon>Ostreidae</taxon>
        <taxon>Magallana</taxon>
    </lineage>
</organism>
<dbReference type="PANTHER" id="PTHR11905">
    <property type="entry name" value="ADAM A DISINTEGRIN AND METALLOPROTEASE DOMAIN"/>
    <property type="match status" value="1"/>
</dbReference>
<keyword evidence="5" id="KW-1185">Reference proteome</keyword>
<dbReference type="EnsemblMetazoa" id="G20955.1">
    <property type="protein sequence ID" value="G20955.1:cds"/>
    <property type="gene ID" value="G20955"/>
</dbReference>
<reference evidence="4" key="1">
    <citation type="submission" date="2022-08" db="UniProtKB">
        <authorList>
            <consortium name="EnsemblMetazoa"/>
        </authorList>
    </citation>
    <scope>IDENTIFICATION</scope>
    <source>
        <strain evidence="4">05x7-T-G4-1.051#20</strain>
    </source>
</reference>
<dbReference type="Proteomes" id="UP000005408">
    <property type="component" value="Unassembled WGS sequence"/>
</dbReference>
<name>A0A8W8JTA6_MAGGI</name>
<protein>
    <recommendedName>
        <fullName evidence="3">Peptidase M12B propeptide domain-containing protein</fullName>
    </recommendedName>
</protein>
<dbReference type="Pfam" id="PF01562">
    <property type="entry name" value="Pep_M12B_propep"/>
    <property type="match status" value="1"/>
</dbReference>
<dbReference type="PANTHER" id="PTHR11905:SF256">
    <property type="entry name" value="PEPTIDASE M12B DOMAIN-CONTAINING PROTEIN"/>
    <property type="match status" value="1"/>
</dbReference>
<accession>A0A8W8JTA6</accession>
<evidence type="ECO:0000256" key="2">
    <source>
        <dbReference type="SAM" id="MobiDB-lite"/>
    </source>
</evidence>
<evidence type="ECO:0000259" key="3">
    <source>
        <dbReference type="Pfam" id="PF01562"/>
    </source>
</evidence>
<feature type="region of interest" description="Disordered" evidence="2">
    <location>
        <begin position="210"/>
        <end position="230"/>
    </location>
</feature>
<keyword evidence="1" id="KW-1015">Disulfide bond</keyword>
<evidence type="ECO:0000313" key="5">
    <source>
        <dbReference type="Proteomes" id="UP000005408"/>
    </source>
</evidence>
<evidence type="ECO:0000256" key="1">
    <source>
        <dbReference type="ARBA" id="ARBA00023157"/>
    </source>
</evidence>
<evidence type="ECO:0000313" key="4">
    <source>
        <dbReference type="EnsemblMetazoa" id="G20955.1:cds"/>
    </source>
</evidence>
<dbReference type="AlphaFoldDB" id="A0A8W8JTA6"/>